<reference evidence="1 2" key="1">
    <citation type="submission" date="2016-09" db="EMBL/GenBank/DDBJ databases">
        <title>The complete genome sequences of Rhizobium gallicum, symbiovars gallicum and phaseoli, symbionts associated to common bean (Phaseolus vulgaris).</title>
        <authorList>
            <person name="Bustos P."/>
            <person name="Santamaria R.I."/>
            <person name="Perez-Carrascal O.M."/>
            <person name="Juarez S."/>
            <person name="Lozano L."/>
            <person name="Martinez-Flores I."/>
            <person name="Martinez-Romero E."/>
            <person name="Cevallos M."/>
            <person name="Romero D."/>
            <person name="Davila G."/>
            <person name="Gonzalez V."/>
        </authorList>
    </citation>
    <scope>NUCLEOTIDE SEQUENCE [LARGE SCALE GENOMIC DNA]</scope>
    <source>
        <strain evidence="1 2">8C-3</strain>
    </source>
</reference>
<evidence type="ECO:0008006" key="3">
    <source>
        <dbReference type="Google" id="ProtNLM"/>
    </source>
</evidence>
<proteinExistence type="predicted"/>
<protein>
    <recommendedName>
        <fullName evidence="3">DUF3486 family protein</fullName>
    </recommendedName>
</protein>
<evidence type="ECO:0000313" key="2">
    <source>
        <dbReference type="Proteomes" id="UP000185109"/>
    </source>
</evidence>
<dbReference type="EMBL" id="CP017241">
    <property type="protein sequence ID" value="APO76096.1"/>
    <property type="molecule type" value="Genomic_DNA"/>
</dbReference>
<dbReference type="AlphaFoldDB" id="A0A1L5P7J9"/>
<dbReference type="RefSeq" id="WP_074062335.1">
    <property type="nucleotide sequence ID" value="NZ_CP017241.1"/>
</dbReference>
<dbReference type="InterPro" id="IPR021874">
    <property type="entry name" value="Phage_Mu_Gp27"/>
</dbReference>
<sequence length="196" mass="21647">MRSRLSGIELLPEECSEIVAWAAQELQDRDRTQTDIYEEFHQKMEALQKEFRGELDFRIPSFSAFNRYSIKLATLSSRLNQTREIAATIAEKFDAKASDNLTLIAAETIKTLVFEMLTAAGEAGGKRIDPKGAMSLANALRAATQAQGVSYATRQKVEKEFADNAKEAVAQVAKAKGLTEETTQEILSKILGVKGE</sequence>
<gene>
    <name evidence="1" type="ORF">AM571_CH03302</name>
</gene>
<name>A0A1L5P7J9_RHIET</name>
<evidence type="ECO:0000313" key="1">
    <source>
        <dbReference type="EMBL" id="APO76096.1"/>
    </source>
</evidence>
<organism evidence="1 2">
    <name type="scientific">Rhizobium etli 8C-3</name>
    <dbReference type="NCBI Taxonomy" id="538025"/>
    <lineage>
        <taxon>Bacteria</taxon>
        <taxon>Pseudomonadati</taxon>
        <taxon>Pseudomonadota</taxon>
        <taxon>Alphaproteobacteria</taxon>
        <taxon>Hyphomicrobiales</taxon>
        <taxon>Rhizobiaceae</taxon>
        <taxon>Rhizobium/Agrobacterium group</taxon>
        <taxon>Rhizobium</taxon>
    </lineage>
</organism>
<dbReference type="Pfam" id="PF11985">
    <property type="entry name" value="Phage_Mu_Gp27"/>
    <property type="match status" value="1"/>
</dbReference>
<dbReference type="Proteomes" id="UP000185109">
    <property type="component" value="Chromosome"/>
</dbReference>
<accession>A0A1L5P7J9</accession>